<keyword evidence="2" id="KW-1185">Reference proteome</keyword>
<name>A0A1Y0IH84_9GAMM</name>
<dbReference type="KEGG" id="ome:OLMES_5519"/>
<sequence length="55" mass="6239">MKYSTHKLSINPLSISVSTRSKSTLFKIRSNDINSKCSDLIKSALYLVLCELNYN</sequence>
<evidence type="ECO:0000313" key="1">
    <source>
        <dbReference type="EMBL" id="ARU59499.1"/>
    </source>
</evidence>
<proteinExistence type="predicted"/>
<reference evidence="1 2" key="1">
    <citation type="submission" date="2017-05" db="EMBL/GenBank/DDBJ databases">
        <title>Genomic insights into alkan degradation activity of Oleiphilus messinensis.</title>
        <authorList>
            <person name="Kozyavkin S.A."/>
            <person name="Slesarev A.I."/>
            <person name="Golyshin P.N."/>
            <person name="Korzhenkov A."/>
            <person name="Golyshina O.N."/>
            <person name="Toshchakov S.V."/>
        </authorList>
    </citation>
    <scope>NUCLEOTIDE SEQUENCE [LARGE SCALE GENOMIC DNA]</scope>
    <source>
        <strain evidence="1 2">ME102</strain>
    </source>
</reference>
<accession>A0A1Y0IH84</accession>
<gene>
    <name evidence="1" type="ORF">OLMES_5519</name>
</gene>
<organism evidence="1 2">
    <name type="scientific">Oleiphilus messinensis</name>
    <dbReference type="NCBI Taxonomy" id="141451"/>
    <lineage>
        <taxon>Bacteria</taxon>
        <taxon>Pseudomonadati</taxon>
        <taxon>Pseudomonadota</taxon>
        <taxon>Gammaproteobacteria</taxon>
        <taxon>Oceanospirillales</taxon>
        <taxon>Oleiphilaceae</taxon>
        <taxon>Oleiphilus</taxon>
    </lineage>
</organism>
<dbReference type="Proteomes" id="UP000196027">
    <property type="component" value="Chromosome"/>
</dbReference>
<dbReference type="AlphaFoldDB" id="A0A1Y0IH84"/>
<dbReference type="EMBL" id="CP021425">
    <property type="protein sequence ID" value="ARU59499.1"/>
    <property type="molecule type" value="Genomic_DNA"/>
</dbReference>
<protein>
    <submittedName>
        <fullName evidence="1">Uncharacterized protein</fullName>
    </submittedName>
</protein>
<evidence type="ECO:0000313" key="2">
    <source>
        <dbReference type="Proteomes" id="UP000196027"/>
    </source>
</evidence>